<dbReference type="InterPro" id="IPR013149">
    <property type="entry name" value="ADH-like_C"/>
</dbReference>
<dbReference type="GO" id="GO:0005739">
    <property type="term" value="C:mitochondrion"/>
    <property type="evidence" value="ECO:0007669"/>
    <property type="project" value="TreeGrafter"/>
</dbReference>
<reference evidence="3" key="1">
    <citation type="submission" date="2019-03" db="EMBL/GenBank/DDBJ databases">
        <title>Long read genome sequence of the mycoparasitic Pythium oligandrum ATCC 38472 isolated from sugarbeet rhizosphere.</title>
        <authorList>
            <person name="Gaulin E."/>
        </authorList>
    </citation>
    <scope>NUCLEOTIDE SEQUENCE</scope>
    <source>
        <strain evidence="3">ATCC 38472_TT</strain>
    </source>
</reference>
<organism evidence="3 4">
    <name type="scientific">Pythium oligandrum</name>
    <name type="common">Mycoparasitic fungus</name>
    <dbReference type="NCBI Taxonomy" id="41045"/>
    <lineage>
        <taxon>Eukaryota</taxon>
        <taxon>Sar</taxon>
        <taxon>Stramenopiles</taxon>
        <taxon>Oomycota</taxon>
        <taxon>Peronosporomycetes</taxon>
        <taxon>Pythiales</taxon>
        <taxon>Pythiaceae</taxon>
        <taxon>Pythium</taxon>
    </lineage>
</organism>
<accession>A0A8K1FFT3</accession>
<dbReference type="SUPFAM" id="SSF50129">
    <property type="entry name" value="GroES-like"/>
    <property type="match status" value="1"/>
</dbReference>
<dbReference type="AlphaFoldDB" id="A0A8K1FFT3"/>
<dbReference type="Gene3D" id="3.40.50.720">
    <property type="entry name" value="NAD(P)-binding Rossmann-like Domain"/>
    <property type="match status" value="1"/>
</dbReference>
<dbReference type="OrthoDB" id="9992527at2759"/>
<dbReference type="FunFam" id="3.40.50.720:FF:000121">
    <property type="entry name" value="Prostaglandin reductase 2"/>
    <property type="match status" value="1"/>
</dbReference>
<dbReference type="PROSITE" id="PS01162">
    <property type="entry name" value="QOR_ZETA_CRYSTAL"/>
    <property type="match status" value="1"/>
</dbReference>
<dbReference type="GO" id="GO:0016491">
    <property type="term" value="F:oxidoreductase activity"/>
    <property type="evidence" value="ECO:0007669"/>
    <property type="project" value="UniProtKB-KW"/>
</dbReference>
<dbReference type="Pfam" id="PF08240">
    <property type="entry name" value="ADH_N"/>
    <property type="match status" value="1"/>
</dbReference>
<feature type="domain" description="Enoyl reductase (ER)" evidence="2">
    <location>
        <begin position="14"/>
        <end position="332"/>
    </location>
</feature>
<dbReference type="InterPro" id="IPR051397">
    <property type="entry name" value="Zn-ADH-like_protein"/>
</dbReference>
<dbReference type="InterPro" id="IPR002364">
    <property type="entry name" value="Quin_OxRdtase/zeta-crystal_CS"/>
</dbReference>
<dbReference type="SUPFAM" id="SSF51735">
    <property type="entry name" value="NAD(P)-binding Rossmann-fold domains"/>
    <property type="match status" value="1"/>
</dbReference>
<dbReference type="Pfam" id="PF00107">
    <property type="entry name" value="ADH_zinc_N"/>
    <property type="match status" value="1"/>
</dbReference>
<dbReference type="InterPro" id="IPR020843">
    <property type="entry name" value="ER"/>
</dbReference>
<gene>
    <name evidence="3" type="ORF">Poli38472_004378</name>
</gene>
<name>A0A8K1FFT3_PYTOL</name>
<keyword evidence="1" id="KW-0560">Oxidoreductase</keyword>
<evidence type="ECO:0000313" key="4">
    <source>
        <dbReference type="Proteomes" id="UP000794436"/>
    </source>
</evidence>
<dbReference type="InterPro" id="IPR036291">
    <property type="entry name" value="NAD(P)-bd_dom_sf"/>
</dbReference>
<dbReference type="GO" id="GO:0008270">
    <property type="term" value="F:zinc ion binding"/>
    <property type="evidence" value="ECO:0007669"/>
    <property type="project" value="InterPro"/>
</dbReference>
<evidence type="ECO:0000256" key="1">
    <source>
        <dbReference type="ARBA" id="ARBA00023002"/>
    </source>
</evidence>
<dbReference type="PANTHER" id="PTHR43677">
    <property type="entry name" value="SHORT-CHAIN DEHYDROGENASE/REDUCTASE"/>
    <property type="match status" value="1"/>
</dbReference>
<dbReference type="InterPro" id="IPR013154">
    <property type="entry name" value="ADH-like_N"/>
</dbReference>
<evidence type="ECO:0000313" key="3">
    <source>
        <dbReference type="EMBL" id="TMW59309.1"/>
    </source>
</evidence>
<comment type="caution">
    <text evidence="3">The sequence shown here is derived from an EMBL/GenBank/DDBJ whole genome shotgun (WGS) entry which is preliminary data.</text>
</comment>
<dbReference type="InterPro" id="IPR011032">
    <property type="entry name" value="GroES-like_sf"/>
</dbReference>
<dbReference type="Gene3D" id="3.90.180.10">
    <property type="entry name" value="Medium-chain alcohol dehydrogenases, catalytic domain"/>
    <property type="match status" value="1"/>
</dbReference>
<sequence>MSTYRALQVFKLSTDFRAVTKIVKIPKLPVAKPGHVVVRNHYLGINAIDINITNGHFGNHELPFTCGLEAVGAITAVGNDVENFKVGDAVAYQHHGAFAEYVLVPAAAALKVPAPEPAMLPLMVGGVSCSIALEQAGQMKSGETVLVTSAAGGTGQFVVQLAKMAGNHVIGTCSTDEKAEHLKKLGCDRLIVTSKESIDAVLKAEYPNGVDLVFETVGGETFKTAVENIAVRGRIIVFGYISEYKPEGNDASQPFSVSELNVKLLMRSASVRGFGLGGYLSFIPEHLTRLLNYVQEGKLIPGIDQTPYHGLEEVADAVERMFARKNLGKLVVKLV</sequence>
<evidence type="ECO:0000259" key="2">
    <source>
        <dbReference type="SMART" id="SM00829"/>
    </source>
</evidence>
<dbReference type="Proteomes" id="UP000794436">
    <property type="component" value="Unassembled WGS sequence"/>
</dbReference>
<dbReference type="PANTHER" id="PTHR43677:SF3">
    <property type="entry name" value="PROSTAGLANDIN REDUCTASE 3"/>
    <property type="match status" value="1"/>
</dbReference>
<keyword evidence="4" id="KW-1185">Reference proteome</keyword>
<dbReference type="EMBL" id="SPLM01000109">
    <property type="protein sequence ID" value="TMW59309.1"/>
    <property type="molecule type" value="Genomic_DNA"/>
</dbReference>
<protein>
    <recommendedName>
        <fullName evidence="2">Enoyl reductase (ER) domain-containing protein</fullName>
    </recommendedName>
</protein>
<dbReference type="SMART" id="SM00829">
    <property type="entry name" value="PKS_ER"/>
    <property type="match status" value="1"/>
</dbReference>
<proteinExistence type="predicted"/>